<dbReference type="CDD" id="cd22249">
    <property type="entry name" value="UDM1_RNF168_RNF169-like"/>
    <property type="match status" value="1"/>
</dbReference>
<feature type="compositionally biased region" description="Basic and acidic residues" evidence="4">
    <location>
        <begin position="36"/>
        <end position="47"/>
    </location>
</feature>
<dbReference type="OrthoDB" id="5430658at2759"/>
<feature type="compositionally biased region" description="Basic and acidic residues" evidence="4">
    <location>
        <begin position="157"/>
        <end position="167"/>
    </location>
</feature>
<evidence type="ECO:0000256" key="4">
    <source>
        <dbReference type="SAM" id="MobiDB-lite"/>
    </source>
</evidence>
<feature type="compositionally biased region" description="Low complexity" evidence="4">
    <location>
        <begin position="283"/>
        <end position="293"/>
    </location>
</feature>
<evidence type="ECO:0008006" key="7">
    <source>
        <dbReference type="Google" id="ProtNLM"/>
    </source>
</evidence>
<feature type="region of interest" description="Disordered" evidence="4">
    <location>
        <begin position="1"/>
        <end position="335"/>
    </location>
</feature>
<feature type="compositionally biased region" description="Gly residues" evidence="4">
    <location>
        <begin position="54"/>
        <end position="64"/>
    </location>
</feature>
<dbReference type="Proteomes" id="UP000770015">
    <property type="component" value="Unassembled WGS sequence"/>
</dbReference>
<feature type="compositionally biased region" description="Low complexity" evidence="4">
    <location>
        <begin position="75"/>
        <end position="93"/>
    </location>
</feature>
<protein>
    <recommendedName>
        <fullName evidence="7">SPT2 chromatin protein</fullName>
    </recommendedName>
</protein>
<comment type="similarity">
    <text evidence="1">Belongs to the SPT2 family.</text>
</comment>
<dbReference type="Pfam" id="PF08243">
    <property type="entry name" value="SPT2"/>
    <property type="match status" value="1"/>
</dbReference>
<feature type="coiled-coil region" evidence="3">
    <location>
        <begin position="352"/>
        <end position="384"/>
    </location>
</feature>
<evidence type="ECO:0000256" key="2">
    <source>
        <dbReference type="ARBA" id="ARBA00023054"/>
    </source>
</evidence>
<feature type="compositionally biased region" description="Low complexity" evidence="4">
    <location>
        <begin position="248"/>
        <end position="259"/>
    </location>
</feature>
<proteinExistence type="inferred from homology"/>
<dbReference type="InterPro" id="IPR013256">
    <property type="entry name" value="Chromatin_SPT2"/>
</dbReference>
<evidence type="ECO:0000313" key="6">
    <source>
        <dbReference type="Proteomes" id="UP000770015"/>
    </source>
</evidence>
<feature type="compositionally biased region" description="Acidic residues" evidence="4">
    <location>
        <begin position="299"/>
        <end position="319"/>
    </location>
</feature>
<feature type="compositionally biased region" description="Basic and acidic residues" evidence="4">
    <location>
        <begin position="320"/>
        <end position="329"/>
    </location>
</feature>
<keyword evidence="2 3" id="KW-0175">Coiled coil</keyword>
<accession>A0A9P8V5J2</accession>
<gene>
    <name evidence="5" type="ORF">F5X68DRAFT_24085</name>
</gene>
<evidence type="ECO:0000256" key="1">
    <source>
        <dbReference type="ARBA" id="ARBA00006461"/>
    </source>
</evidence>
<organism evidence="5 6">
    <name type="scientific">Plectosphaerella plurivora</name>
    <dbReference type="NCBI Taxonomy" id="936078"/>
    <lineage>
        <taxon>Eukaryota</taxon>
        <taxon>Fungi</taxon>
        <taxon>Dikarya</taxon>
        <taxon>Ascomycota</taxon>
        <taxon>Pezizomycotina</taxon>
        <taxon>Sordariomycetes</taxon>
        <taxon>Hypocreomycetidae</taxon>
        <taxon>Glomerellales</taxon>
        <taxon>Plectosphaerellaceae</taxon>
        <taxon>Plectosphaerella</taxon>
    </lineage>
</organism>
<evidence type="ECO:0000313" key="5">
    <source>
        <dbReference type="EMBL" id="KAH6682127.1"/>
    </source>
</evidence>
<feature type="compositionally biased region" description="Low complexity" evidence="4">
    <location>
        <begin position="15"/>
        <end position="31"/>
    </location>
</feature>
<dbReference type="SMART" id="SM00784">
    <property type="entry name" value="SPT2"/>
    <property type="match status" value="1"/>
</dbReference>
<reference evidence="5" key="1">
    <citation type="journal article" date="2021" name="Nat. Commun.">
        <title>Genetic determinants of endophytism in the Arabidopsis root mycobiome.</title>
        <authorList>
            <person name="Mesny F."/>
            <person name="Miyauchi S."/>
            <person name="Thiergart T."/>
            <person name="Pickel B."/>
            <person name="Atanasova L."/>
            <person name="Karlsson M."/>
            <person name="Huettel B."/>
            <person name="Barry K.W."/>
            <person name="Haridas S."/>
            <person name="Chen C."/>
            <person name="Bauer D."/>
            <person name="Andreopoulos W."/>
            <person name="Pangilinan J."/>
            <person name="LaButti K."/>
            <person name="Riley R."/>
            <person name="Lipzen A."/>
            <person name="Clum A."/>
            <person name="Drula E."/>
            <person name="Henrissat B."/>
            <person name="Kohler A."/>
            <person name="Grigoriev I.V."/>
            <person name="Martin F.M."/>
            <person name="Hacquard S."/>
        </authorList>
    </citation>
    <scope>NUCLEOTIDE SEQUENCE</scope>
    <source>
        <strain evidence="5">MPI-SDFR-AT-0117</strain>
    </source>
</reference>
<evidence type="ECO:0000256" key="3">
    <source>
        <dbReference type="SAM" id="Coils"/>
    </source>
</evidence>
<dbReference type="EMBL" id="JAGSXJ010000018">
    <property type="protein sequence ID" value="KAH6682127.1"/>
    <property type="molecule type" value="Genomic_DNA"/>
</dbReference>
<sequence length="385" mass="41039">MPIGDLLAQITGDKPTASPTLSTTPLPRPASALKRKANEDLRSDALKAPRTNGGAPGSATGGYKGTSANRPALVSRPSATSSTPLTRPSSTPAKPTADKARPSKPAPAPAARPAPPVKSGPPKKGSYAEIMARGQRAQTTMGQVGKIQHKVTTAGKALKEEPKKDVKPAATARPTSKFAGTARPGNGPSRPLNGASRPLDGTSRPAAPQRNGMGTKPGAPPSRTGTGMSERSKSKKAPPEQEKKVKKAATATTGYSGTARPRPNAGTERNGKRPGPGGALLNPRAGPRYGGSSRRSRYDEDEDEELDDFIEYDDDEEEDMRGPRYRYDSGSESDMEAGMDDIYEEERTAERQARLEDAREQALEAKLKAEKEERKRRAMEAQRRR</sequence>
<dbReference type="AlphaFoldDB" id="A0A9P8V5J2"/>
<keyword evidence="6" id="KW-1185">Reference proteome</keyword>
<feature type="compositionally biased region" description="Pro residues" evidence="4">
    <location>
        <begin position="104"/>
        <end position="119"/>
    </location>
</feature>
<comment type="caution">
    <text evidence="5">The sequence shown here is derived from an EMBL/GenBank/DDBJ whole genome shotgun (WGS) entry which is preliminary data.</text>
</comment>
<name>A0A9P8V5J2_9PEZI</name>